<protein>
    <recommendedName>
        <fullName evidence="3">L-ornithine N(5)-monooxygenase</fullName>
    </recommendedName>
</protein>
<dbReference type="InterPro" id="IPR036188">
    <property type="entry name" value="FAD/NAD-bd_sf"/>
</dbReference>
<evidence type="ECO:0008006" key="3">
    <source>
        <dbReference type="Google" id="ProtNLM"/>
    </source>
</evidence>
<gene>
    <name evidence="1" type="ORF">BC938DRAFT_482126</name>
</gene>
<comment type="caution">
    <text evidence="1">The sequence shown here is derived from an EMBL/GenBank/DDBJ whole genome shotgun (WGS) entry which is preliminary data.</text>
</comment>
<dbReference type="InterPro" id="IPR029731">
    <property type="entry name" value="OSGIN1/2"/>
</dbReference>
<evidence type="ECO:0000313" key="1">
    <source>
        <dbReference type="EMBL" id="RUS28231.1"/>
    </source>
</evidence>
<accession>A0A433QF52</accession>
<dbReference type="PANTHER" id="PTHR15192:SF8">
    <property type="entry name" value="FAD_NAD(P)-BINDING DOMAIN-CONTAINING PROTEIN"/>
    <property type="match status" value="1"/>
</dbReference>
<feature type="non-terminal residue" evidence="1">
    <location>
        <position position="1"/>
    </location>
</feature>
<dbReference type="AlphaFoldDB" id="A0A433QF52"/>
<proteinExistence type="predicted"/>
<organism evidence="1 2">
    <name type="scientific">Jimgerdemannia flammicorona</name>
    <dbReference type="NCBI Taxonomy" id="994334"/>
    <lineage>
        <taxon>Eukaryota</taxon>
        <taxon>Fungi</taxon>
        <taxon>Fungi incertae sedis</taxon>
        <taxon>Mucoromycota</taxon>
        <taxon>Mucoromycotina</taxon>
        <taxon>Endogonomycetes</taxon>
        <taxon>Endogonales</taxon>
        <taxon>Endogonaceae</taxon>
        <taxon>Jimgerdemannia</taxon>
    </lineage>
</organism>
<evidence type="ECO:0000313" key="2">
    <source>
        <dbReference type="Proteomes" id="UP000274822"/>
    </source>
</evidence>
<dbReference type="Proteomes" id="UP000274822">
    <property type="component" value="Unassembled WGS sequence"/>
</dbReference>
<dbReference type="PANTHER" id="PTHR15192">
    <property type="entry name" value="PROTEIN CBG05349"/>
    <property type="match status" value="1"/>
</dbReference>
<dbReference type="SUPFAM" id="SSF51905">
    <property type="entry name" value="FAD/NAD(P)-binding domain"/>
    <property type="match status" value="1"/>
</dbReference>
<name>A0A433QF52_9FUNG</name>
<dbReference type="Gene3D" id="3.50.50.60">
    <property type="entry name" value="FAD/NAD(P)-binding domain"/>
    <property type="match status" value="1"/>
</dbReference>
<keyword evidence="2" id="KW-1185">Reference proteome</keyword>
<dbReference type="EMBL" id="RBNJ01006932">
    <property type="protein sequence ID" value="RUS28231.1"/>
    <property type="molecule type" value="Genomic_DNA"/>
</dbReference>
<reference evidence="1 2" key="1">
    <citation type="journal article" date="2018" name="New Phytol.">
        <title>Phylogenomics of Endogonaceae and evolution of mycorrhizas within Mucoromycota.</title>
        <authorList>
            <person name="Chang Y."/>
            <person name="Desiro A."/>
            <person name="Na H."/>
            <person name="Sandor L."/>
            <person name="Lipzen A."/>
            <person name="Clum A."/>
            <person name="Barry K."/>
            <person name="Grigoriev I.V."/>
            <person name="Martin F.M."/>
            <person name="Stajich J.E."/>
            <person name="Smith M.E."/>
            <person name="Bonito G."/>
            <person name="Spatafora J.W."/>
        </authorList>
    </citation>
    <scope>NUCLEOTIDE SEQUENCE [LARGE SCALE GENOMIC DNA]</scope>
    <source>
        <strain evidence="1 2">AD002</strain>
    </source>
</reference>
<sequence>FFFSSCTRISSFRLTSECPSGNTIVNLIHSAECSGTFHGRIAVRGLSSSSFFMTPIALHIDAAHNTSQPRLGSLPPTEVQVAVIGNGPAGIFTSYLLHGNYPYYDTSNPHPDNILHAKLSERPNVSIVHQDLLHLTEHLVYTPQAARSSNPVSLLVDTMFHPNTDADPGQLSRFSWRSEPWKGYSHAVLGKGEIGGAWAEMKNSDERTVSYAENMDLPKFTYADWWSATHITTPSDRPFRSDVAHYYQDYVHAVGIADAFHPHTEVTHVITMEEALAAGWCACGDVKDGKQCEMCAKFGYVVCGYVTQGGKAARVPFSMRAKAVVLATGIFERPKWLGGVVGEDADFVSHELKDIVSYNPACDDVTNSRQDSLVPSTANWTYPTPPASPRLSLSAASDPYLIVGSGLSAADAIIHLRAQGVPVLHIFHHPTSRNPHYSMSPLAACSRSVYPEYAALYRRMKRYATGMSRAKEDDSGYEGLVNARMVELKRAKDGRKMVTMQDEEGRVFSQAVGGVGILIGRKIDMGFLKGQAQEQILASREETNEEENNDVRMAELVHNSTISPSSRRLSLDFTISSPLRKVDPYSFRAVRPVKQRKEPRLYAIGALTGDTFVRFVLGGGLGVLWDLERWLGKSRKSRTRVVAE</sequence>